<evidence type="ECO:0000313" key="3">
    <source>
        <dbReference type="Proteomes" id="UP001517367"/>
    </source>
</evidence>
<dbReference type="EMBL" id="SRMP02000002">
    <property type="protein sequence ID" value="MFN0290405.1"/>
    <property type="molecule type" value="Genomic_DNA"/>
</dbReference>
<evidence type="ECO:0000313" key="2">
    <source>
        <dbReference type="EMBL" id="MFN0290405.1"/>
    </source>
</evidence>
<gene>
    <name evidence="2" type="ORF">E5L68_003330</name>
</gene>
<name>A0ABW9JDJ3_9SPHI</name>
<organism evidence="2 3">
    <name type="scientific">Pedobacter helvus</name>
    <dbReference type="NCBI Taxonomy" id="2563444"/>
    <lineage>
        <taxon>Bacteria</taxon>
        <taxon>Pseudomonadati</taxon>
        <taxon>Bacteroidota</taxon>
        <taxon>Sphingobacteriia</taxon>
        <taxon>Sphingobacteriales</taxon>
        <taxon>Sphingobacteriaceae</taxon>
        <taxon>Pedobacter</taxon>
    </lineage>
</organism>
<accession>A0ABW9JDJ3</accession>
<reference evidence="2 3" key="1">
    <citation type="submission" date="2024-12" db="EMBL/GenBank/DDBJ databases">
        <authorList>
            <person name="Hu S."/>
        </authorList>
    </citation>
    <scope>NUCLEOTIDE SEQUENCE [LARGE SCALE GENOMIC DNA]</scope>
    <source>
        <strain evidence="2 3">P-25</strain>
    </source>
</reference>
<dbReference type="Proteomes" id="UP001517367">
    <property type="component" value="Unassembled WGS sequence"/>
</dbReference>
<feature type="transmembrane region" description="Helical" evidence="1">
    <location>
        <begin position="16"/>
        <end position="34"/>
    </location>
</feature>
<proteinExistence type="predicted"/>
<keyword evidence="1" id="KW-1133">Transmembrane helix</keyword>
<keyword evidence="3" id="KW-1185">Reference proteome</keyword>
<evidence type="ECO:0000256" key="1">
    <source>
        <dbReference type="SAM" id="Phobius"/>
    </source>
</evidence>
<feature type="transmembrane region" description="Helical" evidence="1">
    <location>
        <begin position="40"/>
        <end position="59"/>
    </location>
</feature>
<keyword evidence="1" id="KW-0812">Transmembrane</keyword>
<keyword evidence="1" id="KW-0472">Membrane</keyword>
<comment type="caution">
    <text evidence="2">The sequence shown here is derived from an EMBL/GenBank/DDBJ whole genome shotgun (WGS) entry which is preliminary data.</text>
</comment>
<sequence>MEHRFYQKTKKEQTRIQVLVGLITLTILLLIIILSWWTKMYLLIFIALPVIISLVAPFFDAPSLKESGRVVYLSSLLLAEIPKKGIMKIHGGTLFDYFFVIDRKMNGKQRTNFILSKFLQGLLKLIEEKRNTNEDELIIRGTSYIINERTAKLIGLKVIETDNLQKFILIFNYVNLLVSQSFAKGKLSFPRLSNIKTFEMKISELIEKEAVIEKLSERISLNTNR</sequence>
<dbReference type="RefSeq" id="WP_138729634.1">
    <property type="nucleotide sequence ID" value="NZ_SRMP02000002.1"/>
</dbReference>
<protein>
    <submittedName>
        <fullName evidence="2">Uncharacterized protein</fullName>
    </submittedName>
</protein>